<evidence type="ECO:0000256" key="5">
    <source>
        <dbReference type="SAM" id="Phobius"/>
    </source>
</evidence>
<name>A0AAJ5BIP8_9GAMM</name>
<evidence type="ECO:0000256" key="2">
    <source>
        <dbReference type="ARBA" id="ARBA00022692"/>
    </source>
</evidence>
<dbReference type="InterPro" id="IPR000849">
    <property type="entry name" value="Sugar_P_transporter"/>
</dbReference>
<dbReference type="InterPro" id="IPR020846">
    <property type="entry name" value="MFS_dom"/>
</dbReference>
<dbReference type="Proteomes" id="UP000226420">
    <property type="component" value="Unassembled WGS sequence"/>
</dbReference>
<dbReference type="Pfam" id="PF07690">
    <property type="entry name" value="MFS_1"/>
    <property type="match status" value="1"/>
</dbReference>
<evidence type="ECO:0000256" key="4">
    <source>
        <dbReference type="ARBA" id="ARBA00023136"/>
    </source>
</evidence>
<feature type="transmembrane region" description="Helical" evidence="5">
    <location>
        <begin position="407"/>
        <end position="431"/>
    </location>
</feature>
<reference evidence="7 8" key="1">
    <citation type="submission" date="2016-10" db="EMBL/GenBank/DDBJ databases">
        <authorList>
            <person name="Varghese N."/>
            <person name="Submissions S."/>
        </authorList>
    </citation>
    <scope>NUCLEOTIDE SEQUENCE [LARGE SCALE GENOMIC DNA]</scope>
    <source>
        <strain evidence="7 8">DSM 5563</strain>
    </source>
</reference>
<gene>
    <name evidence="7" type="ORF">SAMN02745723_11923</name>
</gene>
<dbReference type="PANTHER" id="PTHR43826:SF3">
    <property type="entry name" value="GLUCOSE-6-PHOSPHATE EXCHANGER SLC37A4"/>
    <property type="match status" value="1"/>
</dbReference>
<keyword evidence="2 5" id="KW-0812">Transmembrane</keyword>
<dbReference type="NCBIfam" id="NF008661">
    <property type="entry name" value="PRK11663.1"/>
    <property type="match status" value="1"/>
</dbReference>
<dbReference type="GO" id="GO:0061513">
    <property type="term" value="F:glucose 6-phosphate:phosphate antiporter activity"/>
    <property type="evidence" value="ECO:0007669"/>
    <property type="project" value="TreeGrafter"/>
</dbReference>
<proteinExistence type="predicted"/>
<dbReference type="SUPFAM" id="SSF103473">
    <property type="entry name" value="MFS general substrate transporter"/>
    <property type="match status" value="1"/>
</dbReference>
<accession>A0AAJ5BIP8</accession>
<organism evidence="7 8">
    <name type="scientific">Pragia fontium DSM 5563 = ATCC 49100</name>
    <dbReference type="NCBI Taxonomy" id="1122977"/>
    <lineage>
        <taxon>Bacteria</taxon>
        <taxon>Pseudomonadati</taxon>
        <taxon>Pseudomonadota</taxon>
        <taxon>Gammaproteobacteria</taxon>
        <taxon>Enterobacterales</taxon>
        <taxon>Budviciaceae</taxon>
        <taxon>Pragia</taxon>
    </lineage>
</organism>
<feature type="transmembrane region" description="Helical" evidence="5">
    <location>
        <begin position="157"/>
        <end position="179"/>
    </location>
</feature>
<feature type="transmembrane region" description="Helical" evidence="5">
    <location>
        <begin position="56"/>
        <end position="76"/>
    </location>
</feature>
<evidence type="ECO:0000259" key="6">
    <source>
        <dbReference type="PROSITE" id="PS50850"/>
    </source>
</evidence>
<dbReference type="InterPro" id="IPR051337">
    <property type="entry name" value="OPA_Antiporter"/>
</dbReference>
<feature type="transmembrane region" description="Helical" evidence="5">
    <location>
        <begin position="345"/>
        <end position="366"/>
    </location>
</feature>
<feature type="transmembrane region" description="Helical" evidence="5">
    <location>
        <begin position="289"/>
        <end position="309"/>
    </location>
</feature>
<keyword evidence="4 5" id="KW-0472">Membrane</keyword>
<dbReference type="GO" id="GO:0005886">
    <property type="term" value="C:plasma membrane"/>
    <property type="evidence" value="ECO:0007669"/>
    <property type="project" value="TreeGrafter"/>
</dbReference>
<feature type="transmembrane region" description="Helical" evidence="5">
    <location>
        <begin position="96"/>
        <end position="112"/>
    </location>
</feature>
<dbReference type="InterPro" id="IPR036259">
    <property type="entry name" value="MFS_trans_sf"/>
</dbReference>
<dbReference type="AlphaFoldDB" id="A0AAJ5BIP8"/>
<feature type="transmembrane region" description="Helical" evidence="5">
    <location>
        <begin position="378"/>
        <end position="401"/>
    </location>
</feature>
<dbReference type="PROSITE" id="PS50850">
    <property type="entry name" value="MFS"/>
    <property type="match status" value="1"/>
</dbReference>
<dbReference type="Gene3D" id="1.20.1250.20">
    <property type="entry name" value="MFS general substrate transporter like domains"/>
    <property type="match status" value="2"/>
</dbReference>
<evidence type="ECO:0000256" key="3">
    <source>
        <dbReference type="ARBA" id="ARBA00022989"/>
    </source>
</evidence>
<keyword evidence="3 5" id="KW-1133">Transmembrane helix</keyword>
<dbReference type="PIRSF" id="PIRSF002808">
    <property type="entry name" value="Hexose_phosphate_transp"/>
    <property type="match status" value="1"/>
</dbReference>
<feature type="transmembrane region" description="Helical" evidence="5">
    <location>
        <begin position="185"/>
        <end position="203"/>
    </location>
</feature>
<feature type="transmembrane region" description="Helical" evidence="5">
    <location>
        <begin position="321"/>
        <end position="339"/>
    </location>
</feature>
<evidence type="ECO:0000256" key="1">
    <source>
        <dbReference type="ARBA" id="ARBA00004127"/>
    </source>
</evidence>
<dbReference type="EMBL" id="FOLW01000019">
    <property type="protein sequence ID" value="SFD45176.1"/>
    <property type="molecule type" value="Genomic_DNA"/>
</dbReference>
<protein>
    <submittedName>
        <fullName evidence="7">MFS transporter, OPA family, sugar phosphate sensor protein UhpC</fullName>
    </submittedName>
</protein>
<comment type="subcellular location">
    <subcellularLocation>
        <location evidence="1">Endomembrane system</location>
        <topology evidence="1">Multi-pass membrane protein</topology>
    </subcellularLocation>
</comment>
<feature type="transmembrane region" description="Helical" evidence="5">
    <location>
        <begin position="251"/>
        <end position="269"/>
    </location>
</feature>
<dbReference type="NCBIfam" id="TIGR00881">
    <property type="entry name" value="2A0104"/>
    <property type="match status" value="1"/>
</dbReference>
<dbReference type="InterPro" id="IPR011701">
    <property type="entry name" value="MFS"/>
</dbReference>
<comment type="caution">
    <text evidence="7">The sequence shown here is derived from an EMBL/GenBank/DDBJ whole genome shotgun (WGS) entry which is preliminary data.</text>
</comment>
<dbReference type="PANTHER" id="PTHR43826">
    <property type="entry name" value="GLUCOSE-6-PHOSPHATE EXCHANGER SLC37A4"/>
    <property type="match status" value="1"/>
</dbReference>
<dbReference type="GO" id="GO:0012505">
    <property type="term" value="C:endomembrane system"/>
    <property type="evidence" value="ECO:0007669"/>
    <property type="project" value="UniProtKB-SubCell"/>
</dbReference>
<dbReference type="GO" id="GO:0035435">
    <property type="term" value="P:phosphate ion transmembrane transport"/>
    <property type="evidence" value="ECO:0007669"/>
    <property type="project" value="TreeGrafter"/>
</dbReference>
<feature type="domain" description="Major facilitator superfamily (MFS) profile" evidence="6">
    <location>
        <begin position="31"/>
        <end position="435"/>
    </location>
</feature>
<sequence length="451" mass="51158">MLKWMKSALEKPVKDDKEHINHTYRYWRIHIMLGMYAGYAVYYFTRKSFNYVMPEMLVNLNITVADVGLMGTLFYFMYGASRFISGILSDAANPRYFMGIGLILTGIINILFGLSSSLWVLMVFWICNAFFQGWGWAPCSKLLTSWYSRNERGFWWAVCNTSHNVGGAIIPLLAGYLAVQYGWRYGMIVPGIIAIVVGCFLCFRLRDRPVSMGLPTVGYWRDDQLEIEQEQKSAKLPIMEILKRYIFTNKYIWLLAISYVFVYIVRIGINDWGNLYLVKNHNYSLVKANSALTMLEIGGFIGTIVAGWGSDKLFSGNRVPMNIIFMAGIFFSVLFLWLLRIDSYFLNAACFFAIGFFIFGPQMLIGMAAAESAHKDSAGAATGFVGIFGYLGAGLSGWPLAKVLEIWHWNGFFTVLSITTVLSALLLLPLISKKKIPTFQKQQFIEEKQGI</sequence>
<feature type="transmembrane region" description="Helical" evidence="5">
    <location>
        <begin position="26"/>
        <end position="44"/>
    </location>
</feature>
<dbReference type="RefSeq" id="WP_047782110.1">
    <property type="nucleotide sequence ID" value="NZ_FOLW01000019.1"/>
</dbReference>
<evidence type="ECO:0000313" key="8">
    <source>
        <dbReference type="Proteomes" id="UP000226420"/>
    </source>
</evidence>
<evidence type="ECO:0000313" key="7">
    <source>
        <dbReference type="EMBL" id="SFD45176.1"/>
    </source>
</evidence>